<feature type="compositionally biased region" description="Low complexity" evidence="2">
    <location>
        <begin position="501"/>
        <end position="511"/>
    </location>
</feature>
<evidence type="ECO:0000256" key="2">
    <source>
        <dbReference type="SAM" id="MobiDB-lite"/>
    </source>
</evidence>
<feature type="region of interest" description="Disordered" evidence="2">
    <location>
        <begin position="483"/>
        <end position="576"/>
    </location>
</feature>
<evidence type="ECO:0000313" key="6">
    <source>
        <dbReference type="EMBL" id="XBS55846.1"/>
    </source>
</evidence>
<dbReference type="InterPro" id="IPR052913">
    <property type="entry name" value="Glycopeptide_resist_protein"/>
</dbReference>
<evidence type="ECO:0000259" key="5">
    <source>
        <dbReference type="Pfam" id="PF12229"/>
    </source>
</evidence>
<dbReference type="PANTHER" id="PTHR35788:SF1">
    <property type="entry name" value="EXPORTED PROTEIN"/>
    <property type="match status" value="1"/>
</dbReference>
<protein>
    <submittedName>
        <fullName evidence="6">VanW family protein</fullName>
    </submittedName>
</protein>
<feature type="domain" description="YoaR-like putative peptidoglycan binding" evidence="5">
    <location>
        <begin position="165"/>
        <end position="237"/>
    </location>
</feature>
<feature type="region of interest" description="Disordered" evidence="2">
    <location>
        <begin position="1"/>
        <end position="53"/>
    </location>
</feature>
<dbReference type="InterPro" id="IPR022029">
    <property type="entry name" value="YoaR-like_PG-bd"/>
</dbReference>
<evidence type="ECO:0000256" key="3">
    <source>
        <dbReference type="SAM" id="Phobius"/>
    </source>
</evidence>
<feature type="compositionally biased region" description="Polar residues" evidence="2">
    <location>
        <begin position="16"/>
        <end position="27"/>
    </location>
</feature>
<dbReference type="PANTHER" id="PTHR35788">
    <property type="entry name" value="EXPORTED PROTEIN-RELATED"/>
    <property type="match status" value="1"/>
</dbReference>
<dbReference type="RefSeq" id="WP_349948493.1">
    <property type="nucleotide sequence ID" value="NZ_CP157940.1"/>
</dbReference>
<keyword evidence="3" id="KW-0472">Membrane</keyword>
<name>A0AAU7PWC9_9FIRM</name>
<keyword evidence="3" id="KW-0812">Transmembrane</keyword>
<feature type="transmembrane region" description="Helical" evidence="3">
    <location>
        <begin position="58"/>
        <end position="79"/>
    </location>
</feature>
<dbReference type="InterPro" id="IPR011098">
    <property type="entry name" value="G5_dom"/>
</dbReference>
<gene>
    <name evidence="6" type="ORF">ABFV83_08675</name>
</gene>
<evidence type="ECO:0000259" key="4">
    <source>
        <dbReference type="Pfam" id="PF07501"/>
    </source>
</evidence>
<reference evidence="6" key="1">
    <citation type="submission" date="2024-06" db="EMBL/GenBank/DDBJ databases">
        <title>Lacrimispora cavernae sp. nov., a novel anaerobe isolated from bat guano pile inside a cave.</title>
        <authorList>
            <person name="Miller S.L."/>
            <person name="Lu N."/>
            <person name="King J."/>
            <person name="Sankaranarayanan K."/>
            <person name="Lawson P.A."/>
        </authorList>
    </citation>
    <scope>NUCLEOTIDE SEQUENCE</scope>
    <source>
        <strain evidence="6">BS-2</strain>
    </source>
</reference>
<dbReference type="Pfam" id="PF04294">
    <property type="entry name" value="VanW"/>
    <property type="match status" value="1"/>
</dbReference>
<accession>A0AAU7PWC9</accession>
<evidence type="ECO:0000256" key="1">
    <source>
        <dbReference type="ARBA" id="ARBA00022729"/>
    </source>
</evidence>
<dbReference type="Pfam" id="PF12229">
    <property type="entry name" value="PG_binding_4"/>
    <property type="match status" value="1"/>
</dbReference>
<dbReference type="EMBL" id="CP157940">
    <property type="protein sequence ID" value="XBS55846.1"/>
    <property type="molecule type" value="Genomic_DNA"/>
</dbReference>
<dbReference type="InterPro" id="IPR007391">
    <property type="entry name" value="Vancomycin_resist_VanW"/>
</dbReference>
<feature type="domain" description="G5" evidence="4">
    <location>
        <begin position="428"/>
        <end position="481"/>
    </location>
</feature>
<keyword evidence="3" id="KW-1133">Transmembrane helix</keyword>
<feature type="compositionally biased region" description="Low complexity" evidence="2">
    <location>
        <begin position="537"/>
        <end position="559"/>
    </location>
</feature>
<keyword evidence="1" id="KW-0732">Signal</keyword>
<sequence length="576" mass="61857">MNQIDNRQKGGGRAYSSRNGSGKSASENSRRTGQAYRTGGSYQQRRGKRRKKGPQYNITKILLGIILAVIAFICVMAAVKLIGGHKAKETEVNPTTVSEPELQKEVKVDGITITGMSREEARAAIEEKYPWEMKVTYHEDQYELKNLLDKKIDPLLEEIYSGEPKESYTLDFDGLDEDVQAEVKAIAGKWDVAAKNGSISGFDKDTGKFVYSGEKNGVVIDQDKLASDILTQLKAKNFQAVIQVDGKAVAPKITEAQAKEMYKVIGTYSTTTTANSARNKNIELASNALNGLILQPGEEFSFNKATGERSPAKGYRPAGAYLNGELVEEPGGGVCQVSSTLYNAVVFAGLSTTERHAHSYEPSYVTPGEDAMVSYGGPDMKFVNNSSTAVAIRSSFADRKLKISIVGIPILEEGVTLSMTSKKTAELDAPAPVYEEDQTLQPTEEKIVKAETKGSRWVTNLVTKKNGVVVSDEFFHNSTYRGKPATIKRNKSGVVIPPTNPESSAPESSGAGSQGNTETTAPHNEETTGNSGGAQGPGEKPGTPETQPTQPQGPSSTTEAAGGEGGQNVIPPNPFN</sequence>
<dbReference type="Pfam" id="PF07501">
    <property type="entry name" value="G5"/>
    <property type="match status" value="1"/>
</dbReference>
<dbReference type="AlphaFoldDB" id="A0AAU7PWC9"/>
<proteinExistence type="predicted"/>
<organism evidence="6">
    <name type="scientific">Lacrimispora sp. BS-2</name>
    <dbReference type="NCBI Taxonomy" id="3151850"/>
    <lineage>
        <taxon>Bacteria</taxon>
        <taxon>Bacillati</taxon>
        <taxon>Bacillota</taxon>
        <taxon>Clostridia</taxon>
        <taxon>Lachnospirales</taxon>
        <taxon>Lachnospiraceae</taxon>
        <taxon>Lacrimispora</taxon>
    </lineage>
</organism>